<dbReference type="InterPro" id="IPR026960">
    <property type="entry name" value="RVT-Znf"/>
</dbReference>
<dbReference type="InterPro" id="IPR043502">
    <property type="entry name" value="DNA/RNA_pol_sf"/>
</dbReference>
<keyword evidence="4" id="KW-1185">Reference proteome</keyword>
<comment type="caution">
    <text evidence="3">The sequence shown here is derived from an EMBL/GenBank/DDBJ whole genome shotgun (WGS) entry which is preliminary data.</text>
</comment>
<dbReference type="Pfam" id="PF13966">
    <property type="entry name" value="zf-RVT"/>
    <property type="match status" value="1"/>
</dbReference>
<dbReference type="InterPro" id="IPR000477">
    <property type="entry name" value="RT_dom"/>
</dbReference>
<organism evidence="3 4">
    <name type="scientific">Gossypium australe</name>
    <dbReference type="NCBI Taxonomy" id="47621"/>
    <lineage>
        <taxon>Eukaryota</taxon>
        <taxon>Viridiplantae</taxon>
        <taxon>Streptophyta</taxon>
        <taxon>Embryophyta</taxon>
        <taxon>Tracheophyta</taxon>
        <taxon>Spermatophyta</taxon>
        <taxon>Magnoliopsida</taxon>
        <taxon>eudicotyledons</taxon>
        <taxon>Gunneridae</taxon>
        <taxon>Pentapetalae</taxon>
        <taxon>rosids</taxon>
        <taxon>malvids</taxon>
        <taxon>Malvales</taxon>
        <taxon>Malvaceae</taxon>
        <taxon>Malvoideae</taxon>
        <taxon>Gossypium</taxon>
    </lineage>
</organism>
<keyword evidence="1" id="KW-0175">Coiled coil</keyword>
<keyword evidence="3" id="KW-0548">Nucleotidyltransferase</keyword>
<evidence type="ECO:0000313" key="3">
    <source>
        <dbReference type="EMBL" id="KAA3490640.1"/>
    </source>
</evidence>
<keyword evidence="3" id="KW-0695">RNA-directed DNA polymerase</keyword>
<dbReference type="OrthoDB" id="1000206at2759"/>
<evidence type="ECO:0000259" key="2">
    <source>
        <dbReference type="PROSITE" id="PS50878"/>
    </source>
</evidence>
<dbReference type="SUPFAM" id="SSF56672">
    <property type="entry name" value="DNA/RNA polymerases"/>
    <property type="match status" value="1"/>
</dbReference>
<dbReference type="PANTHER" id="PTHR33116">
    <property type="entry name" value="REVERSE TRANSCRIPTASE ZINC-BINDING DOMAIN-CONTAINING PROTEIN-RELATED-RELATED"/>
    <property type="match status" value="1"/>
</dbReference>
<keyword evidence="3" id="KW-0808">Transferase</keyword>
<reference evidence="4" key="1">
    <citation type="journal article" date="2019" name="Plant Biotechnol. J.">
        <title>Genome sequencing of the Australian wild diploid species Gossypium australe highlights disease resistance and delayed gland morphogenesis.</title>
        <authorList>
            <person name="Cai Y."/>
            <person name="Cai X."/>
            <person name="Wang Q."/>
            <person name="Wang P."/>
            <person name="Zhang Y."/>
            <person name="Cai C."/>
            <person name="Xu Y."/>
            <person name="Wang K."/>
            <person name="Zhou Z."/>
            <person name="Wang C."/>
            <person name="Geng S."/>
            <person name="Li B."/>
            <person name="Dong Q."/>
            <person name="Hou Y."/>
            <person name="Wang H."/>
            <person name="Ai P."/>
            <person name="Liu Z."/>
            <person name="Yi F."/>
            <person name="Sun M."/>
            <person name="An G."/>
            <person name="Cheng J."/>
            <person name="Zhang Y."/>
            <person name="Shi Q."/>
            <person name="Xie Y."/>
            <person name="Shi X."/>
            <person name="Chang Y."/>
            <person name="Huang F."/>
            <person name="Chen Y."/>
            <person name="Hong S."/>
            <person name="Mi L."/>
            <person name="Sun Q."/>
            <person name="Zhang L."/>
            <person name="Zhou B."/>
            <person name="Peng R."/>
            <person name="Zhang X."/>
            <person name="Liu F."/>
        </authorList>
    </citation>
    <scope>NUCLEOTIDE SEQUENCE [LARGE SCALE GENOMIC DNA]</scope>
    <source>
        <strain evidence="4">cv. PA1801</strain>
    </source>
</reference>
<dbReference type="CDD" id="cd01650">
    <property type="entry name" value="RT_nLTR_like"/>
    <property type="match status" value="1"/>
</dbReference>
<feature type="coiled-coil region" evidence="1">
    <location>
        <begin position="24"/>
        <end position="59"/>
    </location>
</feature>
<name>A0A5B6X940_9ROSI</name>
<gene>
    <name evidence="3" type="ORF">EPI10_034085</name>
</gene>
<protein>
    <submittedName>
        <fullName evidence="3">Reverse transcriptase</fullName>
    </submittedName>
</protein>
<dbReference type="AlphaFoldDB" id="A0A5B6X940"/>
<dbReference type="PROSITE" id="PS50878">
    <property type="entry name" value="RT_POL"/>
    <property type="match status" value="1"/>
</dbReference>
<sequence>MESSLEGVIKASWNSNTGTILEKLERLQDKLKEWVASIRKTREGRKRKLTKELEMLETKERDDDTIAKIIETRVNMNMEIDKDEMYWEQRVRANWLKVGDKNSTFFHKFASTRRKQNIISRLQLEDGGESSDDSQMAEAATSYFQELFMSNGTGDLSHIMQGIETSISQEMNANLLSEFTEDEVLAALKGMGPKKAPGPDGFPALFFQRFWHIVGNDVTKFCLGFLNDNQELRQINSTDIILIPKTQSPTSLANFRPISLCSVLYKIVAKVIANRLRGVIGGCVDEIQSAFVPRRVISDNILLAVEILHNFRQKCTGKKGYMAVKLDMSKAYDRVEWRFIEEVMLRMGFENRWVEKILKCITTASFVININGNRSRVFQATRGLRQRDSLSPFLFLTCSEGLLALMRLARKEGLIKGAKASRRGPEISHLLFTDDCILFGEATDKGARLLKRILKEYEECSGQCVNFNKSTVFYSSNTSEESKKQVLATLGVRSSADMEKYLGLPNTVGRRKKESFQNLKDNIQAKIKGWSSRFLSQGGKEVFIKSVLQAIPTYAMSCFLFPNSLCGELEGTMAKFWWQKAHGKRGIHWCQWKYLCLPKDEGGLGFRSLAKFNVALLAKQGWRILMMPNSLVAKFLKAKYFPNTDFLNSRLGNNCSFTWKNIWAAKGVLSDGLCWKVGCGSDISVLNDSWIPDFNKARLLSCVNILHDFRVAELIDENSKKWKEELIHSTFSPGGANKILHIPLAEEAHDDIVAWSGTPSGEFTVRSAYKLLQCNEVDLRTYPLQTDYKKFYKKLWDLNLPSKIKIVIWRISWNYIPTRVNMQLRKLSNIRTCPRCGKEAETSSHVFRECPVTKTI</sequence>
<evidence type="ECO:0000313" key="4">
    <source>
        <dbReference type="Proteomes" id="UP000325315"/>
    </source>
</evidence>
<dbReference type="GO" id="GO:0003964">
    <property type="term" value="F:RNA-directed DNA polymerase activity"/>
    <property type="evidence" value="ECO:0007669"/>
    <property type="project" value="UniProtKB-KW"/>
</dbReference>
<proteinExistence type="predicted"/>
<accession>A0A5B6X940</accession>
<feature type="domain" description="Reverse transcriptase" evidence="2">
    <location>
        <begin position="224"/>
        <end position="506"/>
    </location>
</feature>
<evidence type="ECO:0000256" key="1">
    <source>
        <dbReference type="SAM" id="Coils"/>
    </source>
</evidence>
<dbReference type="Pfam" id="PF00078">
    <property type="entry name" value="RVT_1"/>
    <property type="match status" value="1"/>
</dbReference>
<dbReference type="PANTHER" id="PTHR33116:SF86">
    <property type="entry name" value="REVERSE TRANSCRIPTASE DOMAIN-CONTAINING PROTEIN"/>
    <property type="match status" value="1"/>
</dbReference>
<dbReference type="EMBL" id="SMMG02000001">
    <property type="protein sequence ID" value="KAA3490640.1"/>
    <property type="molecule type" value="Genomic_DNA"/>
</dbReference>
<dbReference type="Proteomes" id="UP000325315">
    <property type="component" value="Unassembled WGS sequence"/>
</dbReference>